<dbReference type="EMBL" id="BJVQ01000029">
    <property type="protein sequence ID" value="GEL47076.1"/>
    <property type="molecule type" value="Genomic_DNA"/>
</dbReference>
<comment type="caution">
    <text evidence="2">The sequence shown here is derived from an EMBL/GenBank/DDBJ whole genome shotgun (WGS) entry which is preliminary data.</text>
</comment>
<dbReference type="Proteomes" id="UP000321723">
    <property type="component" value="Unassembled WGS sequence"/>
</dbReference>
<evidence type="ECO:0000256" key="1">
    <source>
        <dbReference type="SAM" id="MobiDB-lite"/>
    </source>
</evidence>
<keyword evidence="4" id="KW-1185">Reference proteome</keyword>
<accession>A0A511FCU8</accession>
<evidence type="ECO:0000313" key="5">
    <source>
        <dbReference type="Proteomes" id="UP000564629"/>
    </source>
</evidence>
<dbReference type="Proteomes" id="UP000564629">
    <property type="component" value="Unassembled WGS sequence"/>
</dbReference>
<dbReference type="RefSeq" id="WP_183835163.1">
    <property type="nucleotide sequence ID" value="NZ_BJVQ01000029.1"/>
</dbReference>
<gene>
    <name evidence="2" type="ORF">CHO01_21920</name>
    <name evidence="3" type="ORF">HNR08_003420</name>
</gene>
<dbReference type="EMBL" id="JACHDN010000001">
    <property type="protein sequence ID" value="MBB5474684.1"/>
    <property type="molecule type" value="Genomic_DNA"/>
</dbReference>
<dbReference type="AlphaFoldDB" id="A0A511FCU8"/>
<reference evidence="2 4" key="1">
    <citation type="submission" date="2019-07" db="EMBL/GenBank/DDBJ databases">
        <title>Whole genome shotgun sequence of Cellulomonas hominis NBRC 16055.</title>
        <authorList>
            <person name="Hosoyama A."/>
            <person name="Uohara A."/>
            <person name="Ohji S."/>
            <person name="Ichikawa N."/>
        </authorList>
    </citation>
    <scope>NUCLEOTIDE SEQUENCE [LARGE SCALE GENOMIC DNA]</scope>
    <source>
        <strain evidence="2 4">NBRC 16055</strain>
    </source>
</reference>
<feature type="region of interest" description="Disordered" evidence="1">
    <location>
        <begin position="1"/>
        <end position="34"/>
    </location>
</feature>
<evidence type="ECO:0000313" key="2">
    <source>
        <dbReference type="EMBL" id="GEL47076.1"/>
    </source>
</evidence>
<proteinExistence type="predicted"/>
<reference evidence="3 5" key="2">
    <citation type="submission" date="2020-08" db="EMBL/GenBank/DDBJ databases">
        <title>Sequencing the genomes of 1000 actinobacteria strains.</title>
        <authorList>
            <person name="Klenk H.-P."/>
        </authorList>
    </citation>
    <scope>NUCLEOTIDE SEQUENCE [LARGE SCALE GENOMIC DNA]</scope>
    <source>
        <strain evidence="3 5">DSM 9581</strain>
    </source>
</reference>
<evidence type="ECO:0000313" key="4">
    <source>
        <dbReference type="Proteomes" id="UP000321723"/>
    </source>
</evidence>
<organism evidence="2 4">
    <name type="scientific">Cellulomonas hominis</name>
    <dbReference type="NCBI Taxonomy" id="156981"/>
    <lineage>
        <taxon>Bacteria</taxon>
        <taxon>Bacillati</taxon>
        <taxon>Actinomycetota</taxon>
        <taxon>Actinomycetes</taxon>
        <taxon>Micrococcales</taxon>
        <taxon>Cellulomonadaceae</taxon>
        <taxon>Cellulomonas</taxon>
    </lineage>
</organism>
<protein>
    <submittedName>
        <fullName evidence="2">Uncharacterized protein</fullName>
    </submittedName>
</protein>
<sequence length="272" mass="28656">MSLLQPRVPAGVTTGGQYTATPRSESATRLARDDPGAPRLVAAAMLARRTGQTGRADLLERRELAVQAALAAAQAAGHAEPVDVEMRAITDARCAEYVADVRIAQEAPGWSGGGPDAAGLLVSGLALLRETGTNPRYVGATSEWLRREPIDRDIPPVVDTVAARLDTHLLLQQHVQASPLAGSRVLARSRFQYARTGQAMLVLDHEEFVASAGGKQHVTASLNDRGVLELRAACTKVEGIARDIALGRVAGATNTPRAQVPAALADLIRAMS</sequence>
<feature type="compositionally biased region" description="Polar residues" evidence="1">
    <location>
        <begin position="15"/>
        <end position="27"/>
    </location>
</feature>
<evidence type="ECO:0000313" key="3">
    <source>
        <dbReference type="EMBL" id="MBB5474684.1"/>
    </source>
</evidence>
<name>A0A511FCU8_9CELL</name>